<feature type="transmembrane region" description="Helical" evidence="6">
    <location>
        <begin position="181"/>
        <end position="203"/>
    </location>
</feature>
<evidence type="ECO:0000256" key="5">
    <source>
        <dbReference type="ARBA" id="ARBA00023136"/>
    </source>
</evidence>
<dbReference type="InterPro" id="IPR032694">
    <property type="entry name" value="CopC/D"/>
</dbReference>
<evidence type="ECO:0000256" key="1">
    <source>
        <dbReference type="ARBA" id="ARBA00004651"/>
    </source>
</evidence>
<dbReference type="HOGENOM" id="CLU_080181_0_0_4"/>
<feature type="transmembrane region" description="Helical" evidence="6">
    <location>
        <begin position="257"/>
        <end position="277"/>
    </location>
</feature>
<dbReference type="GO" id="GO:0005886">
    <property type="term" value="C:plasma membrane"/>
    <property type="evidence" value="ECO:0007669"/>
    <property type="project" value="UniProtKB-SubCell"/>
</dbReference>
<keyword evidence="2" id="KW-1003">Cell membrane</keyword>
<dbReference type="AlphaFoldDB" id="A0A060NYN3"/>
<feature type="transmembrane region" description="Helical" evidence="6">
    <location>
        <begin position="60"/>
        <end position="81"/>
    </location>
</feature>
<evidence type="ECO:0000256" key="6">
    <source>
        <dbReference type="SAM" id="Phobius"/>
    </source>
</evidence>
<keyword evidence="4 6" id="KW-1133">Transmembrane helix</keyword>
<evidence type="ECO:0000313" key="8">
    <source>
        <dbReference type="EMBL" id="BAO83999.1"/>
    </source>
</evidence>
<dbReference type="GO" id="GO:0006825">
    <property type="term" value="P:copper ion transport"/>
    <property type="evidence" value="ECO:0007669"/>
    <property type="project" value="InterPro"/>
</dbReference>
<feature type="domain" description="Copper resistance protein D" evidence="7">
    <location>
        <begin position="214"/>
        <end position="314"/>
    </location>
</feature>
<evidence type="ECO:0000256" key="4">
    <source>
        <dbReference type="ARBA" id="ARBA00022989"/>
    </source>
</evidence>
<feature type="transmembrane region" description="Helical" evidence="6">
    <location>
        <begin position="112"/>
        <end position="130"/>
    </location>
</feature>
<sequence>MSTSLSLQPLLELLAQTDGWTGLRVLAAAGFYASALVAVGGLLFRLVFGGNPELDRATGLRTLVPAAATLALVLLLLQWPLQAGFLGGGSWAAAFDPGLLALVFEGATGQRMLLAGSGLLLLLGAAIAWERGHELGMTASQIGAARVLRKLPGLLGAALVLLSFTWVGHSTGEPRLLLASLLLLHLGGLAFWVGALLPLYRISGPPGLSQPAARVLLRFGQVAGPVVAALIAAALWLAWRLLEGWEPLLHSAYGQVLLLKLAVLLLLLGLAALNRWILVPAFAAQAQRARQRLRTSIACEGFLVALILLLTAFLTTTTSPPG</sequence>
<proteinExistence type="predicted"/>
<accession>A0A060NYN3</accession>
<dbReference type="RefSeq" id="WP_045536378.1">
    <property type="nucleotide sequence ID" value="NZ_AP014569.1"/>
</dbReference>
<dbReference type="PANTHER" id="PTHR34820:SF4">
    <property type="entry name" value="INNER MEMBRANE PROTEIN YEBZ"/>
    <property type="match status" value="1"/>
</dbReference>
<gene>
    <name evidence="8" type="ORF">SMCB_1771</name>
</gene>
<evidence type="ECO:0000256" key="2">
    <source>
        <dbReference type="ARBA" id="ARBA00022475"/>
    </source>
</evidence>
<comment type="subcellular location">
    <subcellularLocation>
        <location evidence="1">Cell membrane</location>
        <topology evidence="1">Multi-pass membrane protein</topology>
    </subcellularLocation>
</comment>
<evidence type="ECO:0000313" key="9">
    <source>
        <dbReference type="Proteomes" id="UP000066014"/>
    </source>
</evidence>
<dbReference type="KEGG" id="cbab:SMCB_1771"/>
<keyword evidence="3 6" id="KW-0812">Transmembrane</keyword>
<evidence type="ECO:0000259" key="7">
    <source>
        <dbReference type="Pfam" id="PF05425"/>
    </source>
</evidence>
<feature type="transmembrane region" description="Helical" evidence="6">
    <location>
        <begin position="215"/>
        <end position="237"/>
    </location>
</feature>
<keyword evidence="9" id="KW-1185">Reference proteome</keyword>
<dbReference type="Pfam" id="PF05425">
    <property type="entry name" value="CopD"/>
    <property type="match status" value="1"/>
</dbReference>
<organism evidence="8 9">
    <name type="scientific">Serpentinimonas maccroryi</name>
    <dbReference type="NCBI Taxonomy" id="1458426"/>
    <lineage>
        <taxon>Bacteria</taxon>
        <taxon>Pseudomonadati</taxon>
        <taxon>Pseudomonadota</taxon>
        <taxon>Betaproteobacteria</taxon>
        <taxon>Burkholderiales</taxon>
        <taxon>Comamonadaceae</taxon>
        <taxon>Serpentinimonas</taxon>
    </lineage>
</organism>
<feature type="transmembrane region" description="Helical" evidence="6">
    <location>
        <begin position="151"/>
        <end position="169"/>
    </location>
</feature>
<feature type="transmembrane region" description="Helical" evidence="6">
    <location>
        <begin position="25"/>
        <end position="48"/>
    </location>
</feature>
<dbReference type="EMBL" id="AP014569">
    <property type="protein sequence ID" value="BAO83999.1"/>
    <property type="molecule type" value="Genomic_DNA"/>
</dbReference>
<protein>
    <submittedName>
        <fullName evidence="8">Putative copper export protein</fullName>
    </submittedName>
</protein>
<dbReference type="InterPro" id="IPR008457">
    <property type="entry name" value="Cu-R_CopD_dom"/>
</dbReference>
<keyword evidence="5 6" id="KW-0472">Membrane</keyword>
<feature type="transmembrane region" description="Helical" evidence="6">
    <location>
        <begin position="297"/>
        <end position="316"/>
    </location>
</feature>
<reference evidence="8 9" key="1">
    <citation type="journal article" date="2014" name="Nat. Commun.">
        <title>Physiological and genomic features of highly alkaliphilic hydrogen-utilizing Betaproteobacteria from a continental serpentinizing site.</title>
        <authorList>
            <person name="Suzuki S."/>
            <person name="Kuenen J.G."/>
            <person name="Schipper K."/>
            <person name="van der Velde S."/>
            <person name="Ishii S."/>
            <person name="Wu A."/>
            <person name="Sorokin D.Y."/>
            <person name="Tenney A."/>
            <person name="Meng X.Y."/>
            <person name="Morrill P.L."/>
            <person name="Kamagata Y."/>
            <person name="Muyzer G."/>
            <person name="Nealson K.H."/>
        </authorList>
    </citation>
    <scope>NUCLEOTIDE SEQUENCE [LARGE SCALE GENOMIC DNA]</scope>
    <source>
        <strain evidence="8 9">B1</strain>
    </source>
</reference>
<dbReference type="STRING" id="1458426.SMCB_1771"/>
<evidence type="ECO:0000256" key="3">
    <source>
        <dbReference type="ARBA" id="ARBA00022692"/>
    </source>
</evidence>
<dbReference type="OrthoDB" id="5782483at2"/>
<dbReference type="PANTHER" id="PTHR34820">
    <property type="entry name" value="INNER MEMBRANE PROTEIN YEBZ"/>
    <property type="match status" value="1"/>
</dbReference>
<dbReference type="Proteomes" id="UP000066014">
    <property type="component" value="Chromosome"/>
</dbReference>
<name>A0A060NYN3_9BURK</name>